<comment type="similarity">
    <text evidence="2">Belongs to the peptidase S54 family.</text>
</comment>
<dbReference type="GO" id="GO:0006508">
    <property type="term" value="P:proteolysis"/>
    <property type="evidence" value="ECO:0007669"/>
    <property type="project" value="UniProtKB-KW"/>
</dbReference>
<name>A0A9P0HCU9_NEZVI</name>
<keyword evidence="4 8" id="KW-0812">Transmembrane</keyword>
<dbReference type="GO" id="GO:0016020">
    <property type="term" value="C:membrane"/>
    <property type="evidence" value="ECO:0007669"/>
    <property type="project" value="UniProtKB-SubCell"/>
</dbReference>
<evidence type="ECO:0000256" key="7">
    <source>
        <dbReference type="ARBA" id="ARBA00023136"/>
    </source>
</evidence>
<dbReference type="PANTHER" id="PTHR43066:SF1">
    <property type="entry name" value="RHOMBOID PROTEIN 2"/>
    <property type="match status" value="1"/>
</dbReference>
<dbReference type="Pfam" id="PF01694">
    <property type="entry name" value="Rhomboid"/>
    <property type="match status" value="1"/>
</dbReference>
<dbReference type="Gene3D" id="1.20.1540.10">
    <property type="entry name" value="Rhomboid-like"/>
    <property type="match status" value="1"/>
</dbReference>
<organism evidence="10 11">
    <name type="scientific">Nezara viridula</name>
    <name type="common">Southern green stink bug</name>
    <name type="synonym">Cimex viridulus</name>
    <dbReference type="NCBI Taxonomy" id="85310"/>
    <lineage>
        <taxon>Eukaryota</taxon>
        <taxon>Metazoa</taxon>
        <taxon>Ecdysozoa</taxon>
        <taxon>Arthropoda</taxon>
        <taxon>Hexapoda</taxon>
        <taxon>Insecta</taxon>
        <taxon>Pterygota</taxon>
        <taxon>Neoptera</taxon>
        <taxon>Paraneoptera</taxon>
        <taxon>Hemiptera</taxon>
        <taxon>Heteroptera</taxon>
        <taxon>Panheteroptera</taxon>
        <taxon>Pentatomomorpha</taxon>
        <taxon>Pentatomoidea</taxon>
        <taxon>Pentatomidae</taxon>
        <taxon>Pentatominae</taxon>
        <taxon>Nezara</taxon>
    </lineage>
</organism>
<feature type="transmembrane region" description="Helical" evidence="8">
    <location>
        <begin position="110"/>
        <end position="129"/>
    </location>
</feature>
<sequence>MRPRQQRRSRIFEVGVLMLISELVNIGYDAIPPVTLLSIIGQVLLYVGVIDVPWSKWDVCISGHKIWHKKDFRPLIFSTFEHADDMHLYYNMVSYLVKGRSLEYQYGSPNFALILAIISLMTSGLYVVLAVVGSNIFGNNAIMSSCAIGFSGVIFALKFITTHEDSEGYRYIQGIRVPTKYATWVELVAIHILVPNASFMGHFAGVLAGILYTKTFVGTIIDTLVYQITGQQVYHRNQPQYRSNSRRSHQFEYNSNSYSSRFSFLNSFFGRSYGEYRSYYD</sequence>
<evidence type="ECO:0000313" key="11">
    <source>
        <dbReference type="Proteomes" id="UP001152798"/>
    </source>
</evidence>
<evidence type="ECO:0000313" key="10">
    <source>
        <dbReference type="EMBL" id="CAH1399674.1"/>
    </source>
</evidence>
<dbReference type="EMBL" id="OV725080">
    <property type="protein sequence ID" value="CAH1399674.1"/>
    <property type="molecule type" value="Genomic_DNA"/>
</dbReference>
<evidence type="ECO:0000256" key="5">
    <source>
        <dbReference type="ARBA" id="ARBA00022801"/>
    </source>
</evidence>
<reference evidence="10" key="1">
    <citation type="submission" date="2022-01" db="EMBL/GenBank/DDBJ databases">
        <authorList>
            <person name="King R."/>
        </authorList>
    </citation>
    <scope>NUCLEOTIDE SEQUENCE</scope>
</reference>
<comment type="subcellular location">
    <subcellularLocation>
        <location evidence="1">Membrane</location>
        <topology evidence="1">Multi-pass membrane protein</topology>
    </subcellularLocation>
</comment>
<evidence type="ECO:0000256" key="2">
    <source>
        <dbReference type="ARBA" id="ARBA00009045"/>
    </source>
</evidence>
<protein>
    <recommendedName>
        <fullName evidence="9">Peptidase S54 rhomboid domain-containing protein</fullName>
    </recommendedName>
</protein>
<accession>A0A9P0HCU9</accession>
<feature type="transmembrane region" description="Helical" evidence="8">
    <location>
        <begin position="181"/>
        <end position="200"/>
    </location>
</feature>
<keyword evidence="5" id="KW-0378">Hydrolase</keyword>
<proteinExistence type="inferred from homology"/>
<keyword evidence="11" id="KW-1185">Reference proteome</keyword>
<evidence type="ECO:0000256" key="3">
    <source>
        <dbReference type="ARBA" id="ARBA00022670"/>
    </source>
</evidence>
<dbReference type="GO" id="GO:0004252">
    <property type="term" value="F:serine-type endopeptidase activity"/>
    <property type="evidence" value="ECO:0007669"/>
    <property type="project" value="InterPro"/>
</dbReference>
<dbReference type="PANTHER" id="PTHR43066">
    <property type="entry name" value="RHOMBOID-RELATED PROTEIN"/>
    <property type="match status" value="1"/>
</dbReference>
<dbReference type="InterPro" id="IPR022764">
    <property type="entry name" value="Peptidase_S54_rhomboid_dom"/>
</dbReference>
<feature type="transmembrane region" description="Helical" evidence="8">
    <location>
        <begin position="34"/>
        <end position="54"/>
    </location>
</feature>
<keyword evidence="6 8" id="KW-1133">Transmembrane helix</keyword>
<dbReference type="Proteomes" id="UP001152798">
    <property type="component" value="Chromosome 4"/>
</dbReference>
<evidence type="ECO:0000256" key="8">
    <source>
        <dbReference type="SAM" id="Phobius"/>
    </source>
</evidence>
<dbReference type="SUPFAM" id="SSF144091">
    <property type="entry name" value="Rhomboid-like"/>
    <property type="match status" value="1"/>
</dbReference>
<dbReference type="AlphaFoldDB" id="A0A9P0HCU9"/>
<gene>
    <name evidence="10" type="ORF">NEZAVI_LOCUS9077</name>
</gene>
<evidence type="ECO:0000256" key="4">
    <source>
        <dbReference type="ARBA" id="ARBA00022692"/>
    </source>
</evidence>
<evidence type="ECO:0000256" key="1">
    <source>
        <dbReference type="ARBA" id="ARBA00004141"/>
    </source>
</evidence>
<keyword evidence="7 8" id="KW-0472">Membrane</keyword>
<evidence type="ECO:0000256" key="6">
    <source>
        <dbReference type="ARBA" id="ARBA00022989"/>
    </source>
</evidence>
<keyword evidence="3" id="KW-0645">Protease</keyword>
<evidence type="ECO:0000259" key="9">
    <source>
        <dbReference type="Pfam" id="PF01694"/>
    </source>
</evidence>
<feature type="domain" description="Peptidase S54 rhomboid" evidence="9">
    <location>
        <begin position="73"/>
        <end position="216"/>
    </location>
</feature>
<feature type="transmembrane region" description="Helical" evidence="8">
    <location>
        <begin position="141"/>
        <end position="160"/>
    </location>
</feature>
<dbReference type="InterPro" id="IPR035952">
    <property type="entry name" value="Rhomboid-like_sf"/>
</dbReference>
<dbReference type="OrthoDB" id="10257275at2759"/>
<dbReference type="FunFam" id="1.20.1540.10:FF:000008">
    <property type="entry name" value="RHOMBOID-like protein 13"/>
    <property type="match status" value="1"/>
</dbReference>